<dbReference type="GO" id="GO:0034039">
    <property type="term" value="F:8-oxo-7,8-dihydroguanine DNA N-glycosylase activity"/>
    <property type="evidence" value="ECO:0007669"/>
    <property type="project" value="TreeGrafter"/>
</dbReference>
<dbReference type="InterPro" id="IPR044298">
    <property type="entry name" value="MIG/MutY"/>
</dbReference>
<dbReference type="GO" id="GO:0035485">
    <property type="term" value="F:adenine/guanine mispair binding"/>
    <property type="evidence" value="ECO:0007669"/>
    <property type="project" value="TreeGrafter"/>
</dbReference>
<dbReference type="InterPro" id="IPR004036">
    <property type="entry name" value="Endonuclease-III-like_CS2"/>
</dbReference>
<keyword evidence="11" id="KW-0411">Iron-sulfur</keyword>
<sequence>MNSSAETHGQPATHHVRQAVLRWYRANARELPWRAAERTPWGVMVSEIMLQQTPVARVLPVWRRWLERWPTPGDLAGAAPADVVREWDRLGYPRRALRLHAAAQRIRDAHGGRVPGDHAELLALPGIGTYTAAAVAVFAFGQRHTVVDTNIRRVEARLFSGRALPSRSLTAAETRLADSLLPEDVAESVAWNQAVMELGALVCTARAPRCGQCPVRDACAWVAAGSPPAGETPRGQSWHGTDRQVRGAVMAVLRAATAPVPEALLLTDLAGSEQLASEHQAPPAVVVDELKALWRLPAPPEQRRRALAGLLTDGLAAADDAGVSLPV</sequence>
<keyword evidence="7" id="KW-0479">Metal-binding</keyword>
<dbReference type="Pfam" id="PF00730">
    <property type="entry name" value="HhH-GPD"/>
    <property type="match status" value="1"/>
</dbReference>
<evidence type="ECO:0000256" key="5">
    <source>
        <dbReference type="ARBA" id="ARBA00022023"/>
    </source>
</evidence>
<dbReference type="GO" id="GO:0000701">
    <property type="term" value="F:purine-specific mismatch base pair DNA N-glycosylase activity"/>
    <property type="evidence" value="ECO:0007669"/>
    <property type="project" value="UniProtKB-EC"/>
</dbReference>
<dbReference type="PANTHER" id="PTHR42944:SF1">
    <property type="entry name" value="ADENINE DNA GLYCOSYLASE"/>
    <property type="match status" value="1"/>
</dbReference>
<evidence type="ECO:0000256" key="4">
    <source>
        <dbReference type="ARBA" id="ARBA00012045"/>
    </source>
</evidence>
<evidence type="ECO:0000259" key="14">
    <source>
        <dbReference type="SMART" id="SM00478"/>
    </source>
</evidence>
<keyword evidence="12" id="KW-0234">DNA repair</keyword>
<evidence type="ECO:0000313" key="15">
    <source>
        <dbReference type="EMBL" id="TFH98877.1"/>
    </source>
</evidence>
<keyword evidence="8" id="KW-0227">DNA damage</keyword>
<proteinExistence type="inferred from homology"/>
<evidence type="ECO:0000256" key="10">
    <source>
        <dbReference type="ARBA" id="ARBA00023004"/>
    </source>
</evidence>
<organism evidence="15 16">
    <name type="scientific">Kocuria rhizophila</name>
    <dbReference type="NCBI Taxonomy" id="72000"/>
    <lineage>
        <taxon>Bacteria</taxon>
        <taxon>Bacillati</taxon>
        <taxon>Actinomycetota</taxon>
        <taxon>Actinomycetes</taxon>
        <taxon>Micrococcales</taxon>
        <taxon>Micrococcaceae</taxon>
        <taxon>Kocuria</taxon>
    </lineage>
</organism>
<keyword evidence="6" id="KW-0004">4Fe-4S</keyword>
<evidence type="ECO:0000256" key="2">
    <source>
        <dbReference type="ARBA" id="ARBA00001966"/>
    </source>
</evidence>
<evidence type="ECO:0000256" key="1">
    <source>
        <dbReference type="ARBA" id="ARBA00000843"/>
    </source>
</evidence>
<dbReference type="SMART" id="SM00525">
    <property type="entry name" value="FES"/>
    <property type="match status" value="1"/>
</dbReference>
<evidence type="ECO:0000256" key="13">
    <source>
        <dbReference type="ARBA" id="ARBA00023295"/>
    </source>
</evidence>
<dbReference type="PANTHER" id="PTHR42944">
    <property type="entry name" value="ADENINE DNA GLYCOSYLASE"/>
    <property type="match status" value="1"/>
</dbReference>
<dbReference type="GO" id="GO:0032357">
    <property type="term" value="F:oxidized purine DNA binding"/>
    <property type="evidence" value="ECO:0007669"/>
    <property type="project" value="TreeGrafter"/>
</dbReference>
<evidence type="ECO:0000256" key="3">
    <source>
        <dbReference type="ARBA" id="ARBA00008343"/>
    </source>
</evidence>
<dbReference type="Gene3D" id="1.10.1670.10">
    <property type="entry name" value="Helix-hairpin-Helix base-excision DNA repair enzymes (C-terminal)"/>
    <property type="match status" value="1"/>
</dbReference>
<dbReference type="InterPro" id="IPR011257">
    <property type="entry name" value="DNA_glycosylase"/>
</dbReference>
<dbReference type="FunFam" id="1.10.340.30:FF:000003">
    <property type="entry name" value="A/G-specific adenine glycosylase"/>
    <property type="match status" value="1"/>
</dbReference>
<dbReference type="Pfam" id="PF10576">
    <property type="entry name" value="EndIII_4Fe-2S"/>
    <property type="match status" value="1"/>
</dbReference>
<dbReference type="AlphaFoldDB" id="A0AAX2SAN4"/>
<feature type="domain" description="HhH-GPD" evidence="14">
    <location>
        <begin position="49"/>
        <end position="201"/>
    </location>
</feature>
<name>A0AAX2SAN4_KOCRH</name>
<evidence type="ECO:0000256" key="11">
    <source>
        <dbReference type="ARBA" id="ARBA00023014"/>
    </source>
</evidence>
<dbReference type="InterPro" id="IPR023170">
    <property type="entry name" value="HhH_base_excis_C"/>
</dbReference>
<keyword evidence="13" id="KW-0326">Glycosidase</keyword>
<dbReference type="GO" id="GO:0006284">
    <property type="term" value="P:base-excision repair"/>
    <property type="evidence" value="ECO:0007669"/>
    <property type="project" value="InterPro"/>
</dbReference>
<comment type="cofactor">
    <cofactor evidence="2">
        <name>[4Fe-4S] cluster</name>
        <dbReference type="ChEBI" id="CHEBI:49883"/>
    </cofactor>
</comment>
<evidence type="ECO:0000256" key="6">
    <source>
        <dbReference type="ARBA" id="ARBA00022485"/>
    </source>
</evidence>
<comment type="similarity">
    <text evidence="3">Belongs to the Nth/MutY family.</text>
</comment>
<dbReference type="SMART" id="SM00478">
    <property type="entry name" value="ENDO3c"/>
    <property type="match status" value="1"/>
</dbReference>
<dbReference type="EC" id="3.2.2.31" evidence="4"/>
<dbReference type="GO" id="GO:0051539">
    <property type="term" value="F:4 iron, 4 sulfur cluster binding"/>
    <property type="evidence" value="ECO:0007669"/>
    <property type="project" value="UniProtKB-KW"/>
</dbReference>
<keyword evidence="9" id="KW-0378">Hydrolase</keyword>
<evidence type="ECO:0000256" key="12">
    <source>
        <dbReference type="ARBA" id="ARBA00023204"/>
    </source>
</evidence>
<dbReference type="Proteomes" id="UP000298017">
    <property type="component" value="Unassembled WGS sequence"/>
</dbReference>
<evidence type="ECO:0000313" key="16">
    <source>
        <dbReference type="Proteomes" id="UP000298017"/>
    </source>
</evidence>
<dbReference type="CDD" id="cd00056">
    <property type="entry name" value="ENDO3c"/>
    <property type="match status" value="1"/>
</dbReference>
<evidence type="ECO:0000256" key="9">
    <source>
        <dbReference type="ARBA" id="ARBA00022801"/>
    </source>
</evidence>
<gene>
    <name evidence="15" type="ORF">E4P33_11325</name>
</gene>
<evidence type="ECO:0000256" key="8">
    <source>
        <dbReference type="ARBA" id="ARBA00022763"/>
    </source>
</evidence>
<dbReference type="InterPro" id="IPR003265">
    <property type="entry name" value="HhH-GPD_domain"/>
</dbReference>
<dbReference type="EMBL" id="SPNK01000018">
    <property type="protein sequence ID" value="TFH98877.1"/>
    <property type="molecule type" value="Genomic_DNA"/>
</dbReference>
<dbReference type="GO" id="GO:0046872">
    <property type="term" value="F:metal ion binding"/>
    <property type="evidence" value="ECO:0007669"/>
    <property type="project" value="UniProtKB-KW"/>
</dbReference>
<reference evidence="15 16" key="1">
    <citation type="submission" date="2019-03" db="EMBL/GenBank/DDBJ databases">
        <title>Genome Sequencing and Assembly of Various Microbes Isolated from Alder Root Nodule.</title>
        <authorList>
            <person name="Swanson E."/>
            <person name="Sevigny J.L."/>
            <person name="Pesce C."/>
            <person name="Davis I."/>
            <person name="Kleiner V."/>
            <person name="Tisa L."/>
        </authorList>
    </citation>
    <scope>NUCLEOTIDE SEQUENCE [LARGE SCALE GENOMIC DNA]</scope>
    <source>
        <strain evidence="15 16">4R-31</strain>
    </source>
</reference>
<accession>A0AAX2SAN4</accession>
<dbReference type="GO" id="GO:0006298">
    <property type="term" value="P:mismatch repair"/>
    <property type="evidence" value="ECO:0007669"/>
    <property type="project" value="TreeGrafter"/>
</dbReference>
<keyword evidence="16" id="KW-1185">Reference proteome</keyword>
<dbReference type="PROSITE" id="PS01155">
    <property type="entry name" value="ENDONUCLEASE_III_2"/>
    <property type="match status" value="1"/>
</dbReference>
<protein>
    <recommendedName>
        <fullName evidence="5">Adenine DNA glycosylase</fullName>
        <ecNumber evidence="4">3.2.2.31</ecNumber>
    </recommendedName>
</protein>
<dbReference type="SUPFAM" id="SSF48150">
    <property type="entry name" value="DNA-glycosylase"/>
    <property type="match status" value="1"/>
</dbReference>
<dbReference type="InterPro" id="IPR003651">
    <property type="entry name" value="Endonuclease3_FeS-loop_motif"/>
</dbReference>
<comment type="catalytic activity">
    <reaction evidence="1">
        <text>Hydrolyzes free adenine bases from 7,8-dihydro-8-oxoguanine:adenine mismatched double-stranded DNA, leaving an apurinic site.</text>
        <dbReference type="EC" id="3.2.2.31"/>
    </reaction>
</comment>
<evidence type="ECO:0000256" key="7">
    <source>
        <dbReference type="ARBA" id="ARBA00022723"/>
    </source>
</evidence>
<dbReference type="RefSeq" id="WP_135010922.1">
    <property type="nucleotide sequence ID" value="NZ_CAJFZU010000004.1"/>
</dbReference>
<dbReference type="InterPro" id="IPR000445">
    <property type="entry name" value="HhH_motif"/>
</dbReference>
<dbReference type="Gene3D" id="1.10.340.30">
    <property type="entry name" value="Hypothetical protein, domain 2"/>
    <property type="match status" value="1"/>
</dbReference>
<dbReference type="Pfam" id="PF00633">
    <property type="entry name" value="HHH"/>
    <property type="match status" value="1"/>
</dbReference>
<keyword evidence="10" id="KW-0408">Iron</keyword>
<comment type="caution">
    <text evidence="15">The sequence shown here is derived from an EMBL/GenBank/DDBJ whole genome shotgun (WGS) entry which is preliminary data.</text>
</comment>